<evidence type="ECO:0000256" key="1">
    <source>
        <dbReference type="ARBA" id="ARBA00004571"/>
    </source>
</evidence>
<dbReference type="Pfam" id="PF13715">
    <property type="entry name" value="CarbopepD_reg_2"/>
    <property type="match status" value="1"/>
</dbReference>
<name>A0ABT7CTB9_9BACT</name>
<dbReference type="Proteomes" id="UP001228581">
    <property type="component" value="Unassembled WGS sequence"/>
</dbReference>
<keyword evidence="10" id="KW-1185">Reference proteome</keyword>
<comment type="subcellular location">
    <subcellularLocation>
        <location evidence="1 7">Cell outer membrane</location>
        <topology evidence="1 7">Multi-pass membrane protein</topology>
    </subcellularLocation>
</comment>
<evidence type="ECO:0000256" key="4">
    <source>
        <dbReference type="ARBA" id="ARBA00022692"/>
    </source>
</evidence>
<comment type="caution">
    <text evidence="9">The sequence shown here is derived from an EMBL/GenBank/DDBJ whole genome shotgun (WGS) entry which is preliminary data.</text>
</comment>
<feature type="domain" description="TonB-dependent receptor plug" evidence="8">
    <location>
        <begin position="262"/>
        <end position="369"/>
    </location>
</feature>
<dbReference type="InterPro" id="IPR039426">
    <property type="entry name" value="TonB-dep_rcpt-like"/>
</dbReference>
<dbReference type="RefSeq" id="WP_314000853.1">
    <property type="nucleotide sequence ID" value="NZ_JASJOT010000020.1"/>
</dbReference>
<dbReference type="EMBL" id="JASJOT010000020">
    <property type="protein sequence ID" value="MDJ1496220.1"/>
    <property type="molecule type" value="Genomic_DNA"/>
</dbReference>
<evidence type="ECO:0000256" key="5">
    <source>
        <dbReference type="ARBA" id="ARBA00023136"/>
    </source>
</evidence>
<dbReference type="Gene3D" id="3.55.50.30">
    <property type="match status" value="1"/>
</dbReference>
<dbReference type="InterPro" id="IPR012910">
    <property type="entry name" value="Plug_dom"/>
</dbReference>
<dbReference type="SUPFAM" id="SSF49464">
    <property type="entry name" value="Carboxypeptidase regulatory domain-like"/>
    <property type="match status" value="1"/>
</dbReference>
<keyword evidence="4 7" id="KW-0812">Transmembrane</keyword>
<evidence type="ECO:0000256" key="6">
    <source>
        <dbReference type="ARBA" id="ARBA00023237"/>
    </source>
</evidence>
<keyword evidence="3 7" id="KW-1134">Transmembrane beta strand</keyword>
<dbReference type="Gene3D" id="2.170.130.10">
    <property type="entry name" value="TonB-dependent receptor, plug domain"/>
    <property type="match status" value="1"/>
</dbReference>
<evidence type="ECO:0000313" key="10">
    <source>
        <dbReference type="Proteomes" id="UP001228581"/>
    </source>
</evidence>
<dbReference type="PROSITE" id="PS52016">
    <property type="entry name" value="TONB_DEPENDENT_REC_3"/>
    <property type="match status" value="1"/>
</dbReference>
<dbReference type="InterPro" id="IPR037066">
    <property type="entry name" value="Plug_dom_sf"/>
</dbReference>
<dbReference type="InterPro" id="IPR023997">
    <property type="entry name" value="TonB-dep_OMP_SusC/RagA_CS"/>
</dbReference>
<evidence type="ECO:0000256" key="7">
    <source>
        <dbReference type="PROSITE-ProRule" id="PRU01360"/>
    </source>
</evidence>
<protein>
    <submittedName>
        <fullName evidence="9">SusC/RagA family TonB-linked outer membrane protein</fullName>
    </submittedName>
</protein>
<dbReference type="Pfam" id="PF07715">
    <property type="entry name" value="Plug"/>
    <property type="match status" value="1"/>
</dbReference>
<keyword evidence="5 7" id="KW-0472">Membrane</keyword>
<dbReference type="NCBIfam" id="TIGR04057">
    <property type="entry name" value="SusC_RagA_signa"/>
    <property type="match status" value="1"/>
</dbReference>
<reference evidence="9 10" key="1">
    <citation type="submission" date="2023-05" db="EMBL/GenBank/DDBJ databases">
        <authorList>
            <person name="Zhang X."/>
        </authorList>
    </citation>
    <scope>NUCLEOTIDE SEQUENCE [LARGE SCALE GENOMIC DNA]</scope>
    <source>
        <strain evidence="9 10">DM2B3-1</strain>
    </source>
</reference>
<dbReference type="NCBIfam" id="TIGR04056">
    <property type="entry name" value="OMP_RagA_SusC"/>
    <property type="match status" value="1"/>
</dbReference>
<dbReference type="InterPro" id="IPR023996">
    <property type="entry name" value="TonB-dep_OMP_SusC/RagA"/>
</dbReference>
<dbReference type="InterPro" id="IPR036942">
    <property type="entry name" value="Beta-barrel_TonB_sf"/>
</dbReference>
<dbReference type="Gene3D" id="2.40.170.20">
    <property type="entry name" value="TonB-dependent receptor, beta-barrel domain"/>
    <property type="match status" value="1"/>
</dbReference>
<evidence type="ECO:0000259" key="8">
    <source>
        <dbReference type="Pfam" id="PF07715"/>
    </source>
</evidence>
<comment type="similarity">
    <text evidence="7">Belongs to the TonB-dependent receptor family.</text>
</comment>
<dbReference type="InterPro" id="IPR008969">
    <property type="entry name" value="CarboxyPept-like_regulatory"/>
</dbReference>
<organism evidence="9 10">
    <name type="scientific">Xanthocytophaga flava</name>
    <dbReference type="NCBI Taxonomy" id="3048013"/>
    <lineage>
        <taxon>Bacteria</taxon>
        <taxon>Pseudomonadati</taxon>
        <taxon>Bacteroidota</taxon>
        <taxon>Cytophagia</taxon>
        <taxon>Cytophagales</taxon>
        <taxon>Rhodocytophagaceae</taxon>
        <taxon>Xanthocytophaga</taxon>
    </lineage>
</organism>
<keyword evidence="6 7" id="KW-0998">Cell outer membrane</keyword>
<evidence type="ECO:0000256" key="3">
    <source>
        <dbReference type="ARBA" id="ARBA00022452"/>
    </source>
</evidence>
<evidence type="ECO:0000313" key="9">
    <source>
        <dbReference type="EMBL" id="MDJ1496220.1"/>
    </source>
</evidence>
<gene>
    <name evidence="9" type="ORF">QNI19_25000</name>
</gene>
<keyword evidence="2 7" id="KW-0813">Transport</keyword>
<dbReference type="Gene3D" id="2.60.40.1120">
    <property type="entry name" value="Carboxypeptidase-like, regulatory domain"/>
    <property type="match status" value="1"/>
</dbReference>
<evidence type="ECO:0000256" key="2">
    <source>
        <dbReference type="ARBA" id="ARBA00022448"/>
    </source>
</evidence>
<proteinExistence type="inferred from homology"/>
<accession>A0ABT7CTB9</accession>
<sequence length="1196" mass="132985">MLQFSTHPRYHLLRCSWFGCFLGFGLLTTHAQIASSAPLRKYSQSSITLQGNTPLQESTITLQVSNEKLSSVFDRIEKQSHFVFVYSNDEINTTQRISLHVQQKQLNEVLNELSGKFGFTFEILKDKIILKGNAESKASDQAHTILPGEMLNSLEARLNATRSQFADITITGKVISENGEGMPGVSVSIKGTTIGASTTVDGSYTLKVPDSQANGVLVFSFIGYVSEEVAISGRTKIDITLLPDIQSLSEVVVVGYGTQQRKDLTSSVATLGKTDIESRPTTNAYQAMQGLAANVTIQQNTAEPGAVPVFNIRGVGSFSSNNEPLIIIDGLIAGSLGMANLNPNDIENITILKDASSAAIYGSQAGSGVVLITTKKGKTDQKPTVRYSTLIGWQNPTTLPKAVEGWEFMTLKNEALINSSLSPQFSPQQIQEQREKGSYPWMLDEEFRKNAPQIKHDLSVSGGGKNTTYMASFGYLDQDNMLNNKYVRDAGNEFYYKRYNARLNLTTQINKMLSVTVNTAYAKASTRSTPFSMGNIIRDALRTPRIYPLVNEDGTFPTTASFSNNNLALLSQGGFNLMETDNLVGTLDATLTPLEGLRFNMNMSGNFFQYNQQTQIRAFTYSSPYPSDPPRNNEQVKQAWRDYNTNIYFTGQYEKQIGKHSAKVLAGYRSDYSSSTSFNYEGKFYPELYSRQLNGVPLNSSLVLQGDFLRNAQGQIQGGITDYARMANPQLGVLNSVFGRLNYGYGDRYLFEFTWRYDGSSKLAPQSRWLFYPAASVAWRLTSEPFMGDIADRFGTVKIRASYGKVGNSGIGGYLFIPRISPVSGAYTFNNVSVGGVNIQPFNPELRWASVTNANIGADFELLKNSLTVSLDYFRSINEGNYYAPVVPGTFGQSSPVQNFATVLNRGWEIAATYNLVTGPVKHSFSANLADNFNTIQKLGTDEINEADSRTIQRERFPISSYYMYKNDGLFQTYEQIQNSALQPFAQNGQPQPGDIKFVDKNGDGVIDANDRFIMGNPFPRYTYGFTYRASYKGIDLTIFLQGVGQRSQYLRGDAVEAFHNNEEHLYVQHKDRWTPTNPGATYPRLTATVGANSNNVVYSDYWLYDTRYLRVKNLQVGYSFPKEWLDKVSIGSARIYVSGQNLLTWVPQRFRRLGIDPEFTQFGNNLSYPIANYSAIAGRSYPNSRVVAIGLDVSF</sequence>
<dbReference type="SUPFAM" id="SSF56935">
    <property type="entry name" value="Porins"/>
    <property type="match status" value="1"/>
</dbReference>